<organism evidence="1 2">
    <name type="scientific">Spiromyces aspiralis</name>
    <dbReference type="NCBI Taxonomy" id="68401"/>
    <lineage>
        <taxon>Eukaryota</taxon>
        <taxon>Fungi</taxon>
        <taxon>Fungi incertae sedis</taxon>
        <taxon>Zoopagomycota</taxon>
        <taxon>Kickxellomycotina</taxon>
        <taxon>Kickxellomycetes</taxon>
        <taxon>Kickxellales</taxon>
        <taxon>Kickxellaceae</taxon>
        <taxon>Spiromyces</taxon>
    </lineage>
</organism>
<sequence length="145" mass="16007">GKPQYFNATAEDWDDIDTQEARTFINTKRKVAQQSAPAALQKGGSAPQEELITNYQLLKERHGQKALDDAAEQAFHDVYMALLTQGFGDDLNHIRETETIDESNLGMLISALEVGKDIFTPEQKQMVLGHESVAKGDSRPSSSAE</sequence>
<accession>A0ACC1HAX8</accession>
<reference evidence="1" key="1">
    <citation type="submission" date="2022-06" db="EMBL/GenBank/DDBJ databases">
        <title>Phylogenomic reconstructions and comparative analyses of Kickxellomycotina fungi.</title>
        <authorList>
            <person name="Reynolds N.K."/>
            <person name="Stajich J.E."/>
            <person name="Barry K."/>
            <person name="Grigoriev I.V."/>
            <person name="Crous P."/>
            <person name="Smith M.E."/>
        </authorList>
    </citation>
    <scope>NUCLEOTIDE SEQUENCE</scope>
    <source>
        <strain evidence="1">RSA 2271</strain>
    </source>
</reference>
<gene>
    <name evidence="1" type="ORF">EV182_007228</name>
</gene>
<feature type="non-terminal residue" evidence="1">
    <location>
        <position position="145"/>
    </location>
</feature>
<proteinExistence type="predicted"/>
<name>A0ACC1HAX8_9FUNG</name>
<protein>
    <submittedName>
        <fullName evidence="1">Uncharacterized protein</fullName>
    </submittedName>
</protein>
<evidence type="ECO:0000313" key="1">
    <source>
        <dbReference type="EMBL" id="KAJ1672328.1"/>
    </source>
</evidence>
<evidence type="ECO:0000313" key="2">
    <source>
        <dbReference type="Proteomes" id="UP001145114"/>
    </source>
</evidence>
<comment type="caution">
    <text evidence="1">The sequence shown here is derived from an EMBL/GenBank/DDBJ whole genome shotgun (WGS) entry which is preliminary data.</text>
</comment>
<keyword evidence="2" id="KW-1185">Reference proteome</keyword>
<feature type="non-terminal residue" evidence="1">
    <location>
        <position position="1"/>
    </location>
</feature>
<dbReference type="EMBL" id="JAMZIH010008415">
    <property type="protein sequence ID" value="KAJ1672328.1"/>
    <property type="molecule type" value="Genomic_DNA"/>
</dbReference>
<dbReference type="Proteomes" id="UP001145114">
    <property type="component" value="Unassembled WGS sequence"/>
</dbReference>